<sequence>MNPFTQEQIKNKFLELTNCQSELAQEILDLNNYNLEAAVQTFNNCKNKKYQNIFSKYDAVKQYSEDNNISFEEAKLKITNNPQNYKNYSSNQTNISQFNQNSINAQQNQYLQPQQYSYGRWNCFFLFTM</sequence>
<evidence type="ECO:0000313" key="3">
    <source>
        <dbReference type="Proteomes" id="UP001642409"/>
    </source>
</evidence>
<keyword evidence="3" id="KW-1185">Reference proteome</keyword>
<protein>
    <submittedName>
        <fullName evidence="1">UBA-like superfamily</fullName>
    </submittedName>
    <submittedName>
        <fullName evidence="2">UBA-like_superfamily</fullName>
    </submittedName>
</protein>
<dbReference type="Gene3D" id="1.10.8.10">
    <property type="entry name" value="DNA helicase RuvA subunit, C-terminal domain"/>
    <property type="match status" value="1"/>
</dbReference>
<evidence type="ECO:0000313" key="1">
    <source>
        <dbReference type="EMBL" id="CAI9972160.1"/>
    </source>
</evidence>
<accession>A0AA86UUD8</accession>
<dbReference type="CDD" id="cd14273">
    <property type="entry name" value="UBA_TAP-C_like"/>
    <property type="match status" value="1"/>
</dbReference>
<evidence type="ECO:0000313" key="2">
    <source>
        <dbReference type="EMBL" id="CAL6038268.1"/>
    </source>
</evidence>
<proteinExistence type="predicted"/>
<dbReference type="SUPFAM" id="SSF46934">
    <property type="entry name" value="UBA-like"/>
    <property type="match status" value="1"/>
</dbReference>
<dbReference type="EMBL" id="CAXDID020000139">
    <property type="protein sequence ID" value="CAL6038268.1"/>
    <property type="molecule type" value="Genomic_DNA"/>
</dbReference>
<dbReference type="AlphaFoldDB" id="A0AA86UUD8"/>
<dbReference type="InterPro" id="IPR009060">
    <property type="entry name" value="UBA-like_sf"/>
</dbReference>
<dbReference type="Proteomes" id="UP001642409">
    <property type="component" value="Unassembled WGS sequence"/>
</dbReference>
<comment type="caution">
    <text evidence="1">The sequence shown here is derived from an EMBL/GenBank/DDBJ whole genome shotgun (WGS) entry which is preliminary data.</text>
</comment>
<dbReference type="EMBL" id="CATOUU010001104">
    <property type="protein sequence ID" value="CAI9972160.1"/>
    <property type="molecule type" value="Genomic_DNA"/>
</dbReference>
<reference evidence="1" key="1">
    <citation type="submission" date="2023-06" db="EMBL/GenBank/DDBJ databases">
        <authorList>
            <person name="Kurt Z."/>
        </authorList>
    </citation>
    <scope>NUCLEOTIDE SEQUENCE</scope>
</reference>
<gene>
    <name evidence="2" type="ORF">HINF_LOCUS37284</name>
    <name evidence="1" type="ORF">HINF_LOCUS59805</name>
</gene>
<organism evidence="1">
    <name type="scientific">Hexamita inflata</name>
    <dbReference type="NCBI Taxonomy" id="28002"/>
    <lineage>
        <taxon>Eukaryota</taxon>
        <taxon>Metamonada</taxon>
        <taxon>Diplomonadida</taxon>
        <taxon>Hexamitidae</taxon>
        <taxon>Hexamitinae</taxon>
        <taxon>Hexamita</taxon>
    </lineage>
</organism>
<name>A0AA86UUD8_9EUKA</name>
<reference evidence="2 3" key="2">
    <citation type="submission" date="2024-07" db="EMBL/GenBank/DDBJ databases">
        <authorList>
            <person name="Akdeniz Z."/>
        </authorList>
    </citation>
    <scope>NUCLEOTIDE SEQUENCE [LARGE SCALE GENOMIC DNA]</scope>
</reference>
<dbReference type="Pfam" id="PF14555">
    <property type="entry name" value="UBA_4"/>
    <property type="match status" value="1"/>
</dbReference>